<organism evidence="1 2">
    <name type="scientific">Acaulospora colombiana</name>
    <dbReference type="NCBI Taxonomy" id="27376"/>
    <lineage>
        <taxon>Eukaryota</taxon>
        <taxon>Fungi</taxon>
        <taxon>Fungi incertae sedis</taxon>
        <taxon>Mucoromycota</taxon>
        <taxon>Glomeromycotina</taxon>
        <taxon>Glomeromycetes</taxon>
        <taxon>Diversisporales</taxon>
        <taxon>Acaulosporaceae</taxon>
        <taxon>Acaulospora</taxon>
    </lineage>
</organism>
<protein>
    <submittedName>
        <fullName evidence="1">12865_t:CDS:1</fullName>
    </submittedName>
</protein>
<comment type="caution">
    <text evidence="1">The sequence shown here is derived from an EMBL/GenBank/DDBJ whole genome shotgun (WGS) entry which is preliminary data.</text>
</comment>
<proteinExistence type="predicted"/>
<keyword evidence="2" id="KW-1185">Reference proteome</keyword>
<dbReference type="Proteomes" id="UP000789525">
    <property type="component" value="Unassembled WGS sequence"/>
</dbReference>
<feature type="non-terminal residue" evidence="1">
    <location>
        <position position="1"/>
    </location>
</feature>
<evidence type="ECO:0000313" key="1">
    <source>
        <dbReference type="EMBL" id="CAG8750443.1"/>
    </source>
</evidence>
<gene>
    <name evidence="1" type="ORF">ACOLOM_LOCUS12669</name>
</gene>
<evidence type="ECO:0000313" key="2">
    <source>
        <dbReference type="Proteomes" id="UP000789525"/>
    </source>
</evidence>
<reference evidence="1" key="1">
    <citation type="submission" date="2021-06" db="EMBL/GenBank/DDBJ databases">
        <authorList>
            <person name="Kallberg Y."/>
            <person name="Tangrot J."/>
            <person name="Rosling A."/>
        </authorList>
    </citation>
    <scope>NUCLEOTIDE SEQUENCE</scope>
    <source>
        <strain evidence="1">CL356</strain>
    </source>
</reference>
<dbReference type="EMBL" id="CAJVPT010052881">
    <property type="protein sequence ID" value="CAG8750443.1"/>
    <property type="molecule type" value="Genomic_DNA"/>
</dbReference>
<feature type="non-terminal residue" evidence="1">
    <location>
        <position position="264"/>
    </location>
</feature>
<accession>A0ACA9QJ64</accession>
<sequence>TGTPKMVGADCGITDVGSDFSSRTSSPESEDSFTTESWNKARNSTECVKKIIVFPPEIWQYIIACADTSTLANVARVNSVAHGMAMKLLYNSVSLPKMSDSSKLLKTLCSATSRDFLGYVRALDIPINDKNSPSINQVLKSLHSLSILKLKVIGQVAWPFKDTRLNLIQFHWEVLQDKVVPTGGLEHGGGSQGLSTWLQTQPNIMKLKLVTHERISVPSSSLRNLVRASGRPVNTVQVTPRTRDATAGMKSLALSTGPLKHLKI</sequence>
<name>A0ACA9QJ64_9GLOM</name>